<accession>A0AAE9STY0</accession>
<name>A0AAE9STY0_9BRAD</name>
<reference evidence="1" key="1">
    <citation type="submission" date="2018-04" db="EMBL/GenBank/DDBJ databases">
        <title>Genomes of Endosymbiotic and Endophytic Bradyrhizobium Publication status.</title>
        <authorList>
            <person name="Guha S."/>
            <person name="Jorrin B."/>
            <person name="Sarkar M."/>
            <person name="Poole P.S."/>
            <person name="DasGupta M."/>
        </authorList>
    </citation>
    <scope>NUCLEOTIDE SEQUENCE</scope>
    <source>
        <strain evidence="1">WBOS16</strain>
    </source>
</reference>
<gene>
    <name evidence="1" type="ORF">DCM83_14555</name>
</gene>
<dbReference type="Proteomes" id="UP001058872">
    <property type="component" value="Chromosome"/>
</dbReference>
<organism evidence="1 2">
    <name type="scientific">Bradyrhizobium betae</name>
    <dbReference type="NCBI Taxonomy" id="244734"/>
    <lineage>
        <taxon>Bacteria</taxon>
        <taxon>Pseudomonadati</taxon>
        <taxon>Pseudomonadota</taxon>
        <taxon>Alphaproteobacteria</taxon>
        <taxon>Hyphomicrobiales</taxon>
        <taxon>Nitrobacteraceae</taxon>
        <taxon>Bradyrhizobium</taxon>
    </lineage>
</organism>
<dbReference type="EMBL" id="CP028989">
    <property type="protein sequence ID" value="UUO66299.1"/>
    <property type="molecule type" value="Genomic_DNA"/>
</dbReference>
<evidence type="ECO:0000313" key="1">
    <source>
        <dbReference type="EMBL" id="UUO66299.1"/>
    </source>
</evidence>
<sequence>MRRAARIFAWLGGIVLALVLVVAAAEVLDFATSTEASAREDAVLAFQAECARRGIASDRFEGPQRIKSPHRTYGFLWKDRSNADQIVTMTRYFPSDTEAWSVGHEAVFQPY</sequence>
<proteinExistence type="predicted"/>
<evidence type="ECO:0000313" key="2">
    <source>
        <dbReference type="Proteomes" id="UP001058872"/>
    </source>
</evidence>
<protein>
    <submittedName>
        <fullName evidence="1">Uncharacterized protein</fullName>
    </submittedName>
</protein>
<dbReference type="AlphaFoldDB" id="A0AAE9STY0"/>